<organism evidence="12 13">
    <name type="scientific">Caulobacter vibrioides (strain ATCC 19089 / CIP 103742 / CB 15)</name>
    <name type="common">Caulobacter crescentus</name>
    <dbReference type="NCBI Taxonomy" id="190650"/>
    <lineage>
        <taxon>Bacteria</taxon>
        <taxon>Pseudomonadati</taxon>
        <taxon>Pseudomonadota</taxon>
        <taxon>Alphaproteobacteria</taxon>
        <taxon>Caulobacterales</taxon>
        <taxon>Caulobacteraceae</taxon>
        <taxon>Caulobacter</taxon>
    </lineage>
</organism>
<keyword evidence="13" id="KW-1185">Reference proteome</keyword>
<evidence type="ECO:0000256" key="7">
    <source>
        <dbReference type="ARBA" id="ARBA00023237"/>
    </source>
</evidence>
<dbReference type="Pfam" id="PF07715">
    <property type="entry name" value="Plug"/>
    <property type="match status" value="1"/>
</dbReference>
<comment type="subcellular location">
    <subcellularLocation>
        <location evidence="1 8">Cell outer membrane</location>
        <topology evidence="1 8">Multi-pass membrane protein</topology>
    </subcellularLocation>
</comment>
<evidence type="ECO:0000259" key="10">
    <source>
        <dbReference type="Pfam" id="PF00593"/>
    </source>
</evidence>
<evidence type="ECO:0000256" key="3">
    <source>
        <dbReference type="ARBA" id="ARBA00022452"/>
    </source>
</evidence>
<comment type="similarity">
    <text evidence="8 9">Belongs to the TonB-dependent receptor family.</text>
</comment>
<proteinExistence type="inferred from homology"/>
<dbReference type="EMBL" id="AE005673">
    <property type="protein sequence ID" value="AAK23083.1"/>
    <property type="molecule type" value="Genomic_DNA"/>
</dbReference>
<dbReference type="PROSITE" id="PS52016">
    <property type="entry name" value="TONB_DEPENDENT_REC_3"/>
    <property type="match status" value="1"/>
</dbReference>
<keyword evidence="2 8" id="KW-0813">Transport</keyword>
<evidence type="ECO:0000256" key="1">
    <source>
        <dbReference type="ARBA" id="ARBA00004571"/>
    </source>
</evidence>
<dbReference type="InterPro" id="IPR037066">
    <property type="entry name" value="Plug_dom_sf"/>
</dbReference>
<evidence type="ECO:0000256" key="8">
    <source>
        <dbReference type="PROSITE-ProRule" id="PRU01360"/>
    </source>
</evidence>
<reference evidence="12 13" key="1">
    <citation type="journal article" date="2001" name="Proc. Natl. Acad. Sci. U.S.A.">
        <title>Complete genome sequence of Caulobacter crescentus.</title>
        <authorList>
            <person name="Nierman W.C."/>
            <person name="Feldblyum T.V."/>
            <person name="Laub M.T."/>
            <person name="Paulsen I.T."/>
            <person name="Nelson K.E."/>
            <person name="Eisen J.A."/>
            <person name="Heidelberg J.F."/>
            <person name="Alley M.R."/>
            <person name="Ohta N."/>
            <person name="Maddock J.R."/>
            <person name="Potocka I."/>
            <person name="Nelson W.C."/>
            <person name="Newton A."/>
            <person name="Stephens C."/>
            <person name="Phadke N.D."/>
            <person name="Ely B."/>
            <person name="DeBoy R.T."/>
            <person name="Dodson R.J."/>
            <person name="Durkin A.S."/>
            <person name="Gwinn M.L."/>
            <person name="Haft D.H."/>
            <person name="Kolonay J.F."/>
            <person name="Smit J."/>
            <person name="Craven M.B."/>
            <person name="Khouri H."/>
            <person name="Shetty J."/>
            <person name="Berry K."/>
            <person name="Utterback T."/>
            <person name="Tran K."/>
            <person name="Wolf A."/>
            <person name="Vamathevan J."/>
            <person name="Ermolaeva M."/>
            <person name="White O."/>
            <person name="Salzberg S.L."/>
            <person name="Venter J.C."/>
            <person name="Shapiro L."/>
            <person name="Fraser C.M."/>
        </authorList>
    </citation>
    <scope>NUCLEOTIDE SEQUENCE [LARGE SCALE GENOMIC DNA]</scope>
    <source>
        <strain evidence="13">ATCC 19089 / CB15</strain>
    </source>
</reference>
<dbReference type="Gene3D" id="2.170.130.10">
    <property type="entry name" value="TonB-dependent receptor, plug domain"/>
    <property type="match status" value="1"/>
</dbReference>
<dbReference type="SUPFAM" id="SSF56935">
    <property type="entry name" value="Porins"/>
    <property type="match status" value="1"/>
</dbReference>
<dbReference type="KEGG" id="ccr:CC_1099"/>
<evidence type="ECO:0000256" key="5">
    <source>
        <dbReference type="ARBA" id="ARBA00023077"/>
    </source>
</evidence>
<dbReference type="eggNOG" id="COG1629">
    <property type="taxonomic scope" value="Bacteria"/>
</dbReference>
<dbReference type="PANTHER" id="PTHR47234:SF2">
    <property type="entry name" value="TONB-DEPENDENT RECEPTOR"/>
    <property type="match status" value="1"/>
</dbReference>
<name>Q9A995_CAUVC</name>
<dbReference type="GO" id="GO:0009279">
    <property type="term" value="C:cell outer membrane"/>
    <property type="evidence" value="ECO:0007669"/>
    <property type="project" value="UniProtKB-SubCell"/>
</dbReference>
<keyword evidence="6 8" id="KW-0472">Membrane</keyword>
<dbReference type="InterPro" id="IPR012910">
    <property type="entry name" value="Plug_dom"/>
</dbReference>
<dbReference type="PATRIC" id="fig|190650.5.peg.1118"/>
<sequence>MGRRAKGAWWEGVTAYPQCKARSPMLTQRRHLLASTIIAGLAVSAALPAMAQTAQPAQAPATEVEAVVVTGSRIKRNEFNSPDPVQVVTAEQGRLQGIGSTGALLQSATIASGSPQVNAAISSAFITDGGPGAETISLRGLGANRTLVLLNGRRAGPAGVRGGVSAFDLNVLPMAITERIDILKDGASSIYGSDAVAGVVNIITKRNTDGVDLDMFYSQPQKQGGEEFRASAAWAKSFDRGFFSMAYEYNKRAEQTKGQRPFTSCGRQYIFDAQGKRKDTIDPRTGQTQCRDLLYDQIWLYDFSFAGLDGKLQYDYTGKIAGLIPRYPAGEQANYPGMPAGFFVVGHSGDPANPDMGVLDYNSPFNLAASLTPRTERSTVFAQGAYEITDSIEAYGEILLNRRATKTNDYRQFWSYFYTGDIDPFSAGFTGDFILSPTPVTNRNRSGQKVDYQRYVGGLRGDFGNVEFLKGWDWDVFAQYSHNKGVYSQDVILKDSVDIGAFRTGSCKGQTTPISKKACVDVSWVTPDFLAGKYTAAEEAFLFDSEAGETTYKQLVLEGSMSGDLFRLPAGPVGAAVGFHYRKDSINDVPGPITLAGNIWNSSAAGITKGDDLAREVYGELSIPVLRDVFLAERVDLSVSGRHTKINSYGEQDTYKLGLNWQIIPSVRLRATQGTSFRAPALFELYKNAETSFSGQRSIDPCIRWATNLAQGLITQKLANNCRAAGVPGTHSGSGASATITSSGGKGNLEAETSKAVTYGVIWSPKFADLQVAVDYFDIKIDGEIRRLGAANIVRGCYTSDNFPNDSLCKLFTRNASNLISTVTNNYINIAEQKNRGIDLTVSYGQQLPWDVKMNVDLQSTWQLKDTIALFADTVEDNNGFVGDPDWTGRLNFRFTKNDWTAFWGINMIGKASDAETEATQNAAGTTFYKVHTEFTAYHNISLQKKFDGFTILGGVSNVFNETPPAVTLGQGEYDTVGGSVFASQYDYLGRRVFLNISTHF</sequence>
<feature type="domain" description="TonB-dependent receptor-like beta-barrel" evidence="10">
    <location>
        <begin position="405"/>
        <end position="959"/>
    </location>
</feature>
<feature type="domain" description="TonB-dependent receptor plug" evidence="11">
    <location>
        <begin position="80"/>
        <end position="199"/>
    </location>
</feature>
<keyword evidence="12" id="KW-0675">Receptor</keyword>
<dbReference type="BioCyc" id="CAULO:CC1099-MONOMER"/>
<evidence type="ECO:0000256" key="9">
    <source>
        <dbReference type="RuleBase" id="RU003357"/>
    </source>
</evidence>
<evidence type="ECO:0000256" key="6">
    <source>
        <dbReference type="ARBA" id="ARBA00023136"/>
    </source>
</evidence>
<gene>
    <name evidence="12" type="ordered locus">CC_1099</name>
</gene>
<evidence type="ECO:0000313" key="12">
    <source>
        <dbReference type="EMBL" id="AAK23083.1"/>
    </source>
</evidence>
<dbReference type="InterPro" id="IPR036942">
    <property type="entry name" value="Beta-barrel_TonB_sf"/>
</dbReference>
<dbReference type="InterPro" id="IPR039426">
    <property type="entry name" value="TonB-dep_rcpt-like"/>
</dbReference>
<dbReference type="STRING" id="190650.CC_1099"/>
<dbReference type="HOGENOM" id="CLU_010745_0_0_5"/>
<keyword evidence="5 9" id="KW-0798">TonB box</keyword>
<keyword evidence="3 8" id="KW-1134">Transmembrane beta strand</keyword>
<keyword evidence="7 8" id="KW-0998">Cell outer membrane</keyword>
<protein>
    <submittedName>
        <fullName evidence="12">TonB-dependent receptor</fullName>
    </submittedName>
</protein>
<dbReference type="eggNOG" id="COG4771">
    <property type="taxonomic scope" value="Bacteria"/>
</dbReference>
<dbReference type="EnsemblBacteria" id="AAK23083">
    <property type="protein sequence ID" value="AAK23083"/>
    <property type="gene ID" value="CC_1099"/>
</dbReference>
<accession>Q9A995</accession>
<dbReference type="InterPro" id="IPR000531">
    <property type="entry name" value="Beta-barrel_TonB"/>
</dbReference>
<evidence type="ECO:0000256" key="4">
    <source>
        <dbReference type="ARBA" id="ARBA00022692"/>
    </source>
</evidence>
<evidence type="ECO:0000256" key="2">
    <source>
        <dbReference type="ARBA" id="ARBA00022448"/>
    </source>
</evidence>
<evidence type="ECO:0000259" key="11">
    <source>
        <dbReference type="Pfam" id="PF07715"/>
    </source>
</evidence>
<dbReference type="Proteomes" id="UP000001816">
    <property type="component" value="Chromosome"/>
</dbReference>
<dbReference type="PANTHER" id="PTHR47234">
    <property type="match status" value="1"/>
</dbReference>
<keyword evidence="4 8" id="KW-0812">Transmembrane</keyword>
<dbReference type="Pfam" id="PF00593">
    <property type="entry name" value="TonB_dep_Rec_b-barrel"/>
    <property type="match status" value="1"/>
</dbReference>
<dbReference type="Gene3D" id="2.40.170.20">
    <property type="entry name" value="TonB-dependent receptor, beta-barrel domain"/>
    <property type="match status" value="1"/>
</dbReference>
<dbReference type="PIR" id="G87385">
    <property type="entry name" value="G87385"/>
</dbReference>
<evidence type="ECO:0000313" key="13">
    <source>
        <dbReference type="Proteomes" id="UP000001816"/>
    </source>
</evidence>
<dbReference type="AlphaFoldDB" id="Q9A995"/>